<dbReference type="OrthoDB" id="10254483at2759"/>
<sequence>MDRVIEPFAQIGAQELLGIDPNCHHGWVIHKDNARWLRKWSKFFMILHTGCLYLYKSSNDSNYCKAIPLTSYSVCDARDAQEVTQWTFKLIHGSYGGETLFFTVDSELFLENWKKAITNAKDTYCPSMSPPTLPTPDYCSLRRDPFNVSNLTELPRQPLASPSVPPPIRPSVPGPHNTTGFPVQPPTRPSVPGPHNKHQTTGFPVQPPARPSFQGHTIYIKQQDSLYNLLHVPRSQGHTIYIKQQDSCTISCTFLGPRAT</sequence>
<dbReference type="InterPro" id="IPR011993">
    <property type="entry name" value="PH-like_dom_sf"/>
</dbReference>
<evidence type="ECO:0000256" key="1">
    <source>
        <dbReference type="SAM" id="MobiDB-lite"/>
    </source>
</evidence>
<dbReference type="Proteomes" id="UP001163046">
    <property type="component" value="Unassembled WGS sequence"/>
</dbReference>
<organism evidence="3 4">
    <name type="scientific">Desmophyllum pertusum</name>
    <dbReference type="NCBI Taxonomy" id="174260"/>
    <lineage>
        <taxon>Eukaryota</taxon>
        <taxon>Metazoa</taxon>
        <taxon>Cnidaria</taxon>
        <taxon>Anthozoa</taxon>
        <taxon>Hexacorallia</taxon>
        <taxon>Scleractinia</taxon>
        <taxon>Caryophylliina</taxon>
        <taxon>Caryophylliidae</taxon>
        <taxon>Desmophyllum</taxon>
    </lineage>
</organism>
<dbReference type="PANTHER" id="PTHR15126:SF4">
    <property type="entry name" value="SH3 DOMAIN-BINDING PROTEIN 2"/>
    <property type="match status" value="1"/>
</dbReference>
<dbReference type="InterPro" id="IPR001849">
    <property type="entry name" value="PH_domain"/>
</dbReference>
<dbReference type="AlphaFoldDB" id="A0A9X0CTM0"/>
<feature type="domain" description="PH" evidence="2">
    <location>
        <begin position="21"/>
        <end position="122"/>
    </location>
</feature>
<reference evidence="3" key="1">
    <citation type="submission" date="2023-01" db="EMBL/GenBank/DDBJ databases">
        <title>Genome assembly of the deep-sea coral Lophelia pertusa.</title>
        <authorList>
            <person name="Herrera S."/>
            <person name="Cordes E."/>
        </authorList>
    </citation>
    <scope>NUCLEOTIDE SEQUENCE</scope>
    <source>
        <strain evidence="3">USNM1676648</strain>
        <tissue evidence="3">Polyp</tissue>
    </source>
</reference>
<dbReference type="SUPFAM" id="SSF50729">
    <property type="entry name" value="PH domain-like"/>
    <property type="match status" value="1"/>
</dbReference>
<dbReference type="Gene3D" id="2.30.29.30">
    <property type="entry name" value="Pleckstrin-homology domain (PH domain)/Phosphotyrosine-binding domain (PTB)"/>
    <property type="match status" value="1"/>
</dbReference>
<proteinExistence type="predicted"/>
<gene>
    <name evidence="3" type="ORF">OS493_001888</name>
</gene>
<name>A0A9X0CTM0_9CNID</name>
<dbReference type="GO" id="GO:0017124">
    <property type="term" value="F:SH3 domain binding"/>
    <property type="evidence" value="ECO:0007669"/>
    <property type="project" value="TreeGrafter"/>
</dbReference>
<dbReference type="PANTHER" id="PTHR15126">
    <property type="entry name" value="SH3-BINDING"/>
    <property type="match status" value="1"/>
</dbReference>
<evidence type="ECO:0000259" key="2">
    <source>
        <dbReference type="PROSITE" id="PS50003"/>
    </source>
</evidence>
<evidence type="ECO:0000313" key="3">
    <source>
        <dbReference type="EMBL" id="KAJ7375150.1"/>
    </source>
</evidence>
<protein>
    <recommendedName>
        <fullName evidence="2">PH domain-containing protein</fullName>
    </recommendedName>
</protein>
<dbReference type="InterPro" id="IPR035848">
    <property type="entry name" value="SH3BP2"/>
</dbReference>
<keyword evidence="4" id="KW-1185">Reference proteome</keyword>
<dbReference type="SMART" id="SM00233">
    <property type="entry name" value="PH"/>
    <property type="match status" value="1"/>
</dbReference>
<accession>A0A9X0CTM0</accession>
<evidence type="ECO:0000313" key="4">
    <source>
        <dbReference type="Proteomes" id="UP001163046"/>
    </source>
</evidence>
<feature type="region of interest" description="Disordered" evidence="1">
    <location>
        <begin position="172"/>
        <end position="207"/>
    </location>
</feature>
<feature type="compositionally biased region" description="Pro residues" evidence="1">
    <location>
        <begin position="183"/>
        <end position="192"/>
    </location>
</feature>
<dbReference type="PROSITE" id="PS50003">
    <property type="entry name" value="PH_DOMAIN"/>
    <property type="match status" value="1"/>
</dbReference>
<dbReference type="GO" id="GO:0007165">
    <property type="term" value="P:signal transduction"/>
    <property type="evidence" value="ECO:0007669"/>
    <property type="project" value="InterPro"/>
</dbReference>
<dbReference type="EMBL" id="MU826826">
    <property type="protein sequence ID" value="KAJ7375150.1"/>
    <property type="molecule type" value="Genomic_DNA"/>
</dbReference>
<comment type="caution">
    <text evidence="3">The sequence shown here is derived from an EMBL/GenBank/DDBJ whole genome shotgun (WGS) entry which is preliminary data.</text>
</comment>
<dbReference type="Pfam" id="PF00169">
    <property type="entry name" value="PH"/>
    <property type="match status" value="1"/>
</dbReference>